<feature type="compositionally biased region" description="Acidic residues" evidence="5">
    <location>
        <begin position="651"/>
        <end position="724"/>
    </location>
</feature>
<dbReference type="EMBL" id="AF451898">
    <property type="protein sequence ID" value="AAN04302.1"/>
    <property type="molecule type" value="Genomic_DNA"/>
</dbReference>
<dbReference type="InterPro" id="IPR013087">
    <property type="entry name" value="Znf_C2H2_type"/>
</dbReference>
<dbReference type="Pfam" id="PF02892">
    <property type="entry name" value="zf-BED"/>
    <property type="match status" value="1"/>
</dbReference>
<keyword evidence="3" id="KW-0862">Zinc</keyword>
<feature type="domain" description="BED-type" evidence="7">
    <location>
        <begin position="335"/>
        <end position="370"/>
    </location>
</feature>
<dbReference type="PROSITE" id="PS00028">
    <property type="entry name" value="ZINC_FINGER_C2H2_1"/>
    <property type="match status" value="1"/>
</dbReference>
<keyword evidence="1" id="KW-0479">Metal-binding</keyword>
<feature type="compositionally biased region" description="Low complexity" evidence="5">
    <location>
        <begin position="204"/>
        <end position="234"/>
    </location>
</feature>
<feature type="region of interest" description="Disordered" evidence="5">
    <location>
        <begin position="550"/>
        <end position="594"/>
    </location>
</feature>
<dbReference type="PROSITE" id="PS50808">
    <property type="entry name" value="ZF_BED"/>
    <property type="match status" value="1"/>
</dbReference>
<sequence length="974" mass="108042">MVCYADTMDSTDAFDAPSPVQKEFSLVEYILDEAEERRRLNRECRSYREFKRRLKNLKHQREARRQSFDSSRDSTTNVSIVTNTSTSTAATDDDDTVATATTATHGDIEAARNVAATTTTTKSKSRPKARSRSKSIPIPMPVPMTTTANAIATTVNATSTSTTTTNGLLKPLKIKTKRPHIEDSDTDDADYAPPVNYGKRRRVSMSSMPSVPSVPSNANTNSNSNNNSNNNNSSISIYNGVKSNAKSNSKSNGTNVNSVHPPPTTTLANPCKIQAPTKNLDKIREQRKHDRYRKRDRKRKAEPIVDFDGAVNKLIKSELNVDVEVMPPPSIKPRRKKAKATCKYCRKVISNRSNLLRHVRDVHKKDTSRYDSQCSSSAEDLIQSDNNNNFSSNLKRVMLHGKPNKPAAVENIVIECTPFDDGMMYKHFMADSDDLEDEVVEKEPDYYNVKTPDLFHDEKMNIPKLTSAQIHGPRGNGVDNGIVYIKADSYAASINLFNCQGIKRKDKGTSVKNTASKDTTSKDTTSKAVTNKSITNKDTIKDINKTNDASITKSTNVNNSVNSSSLNEEDESHQSMPEYSNPEYSQPEYSNHLNDNVNEDVHVNEDVNKSVNIGEECNDNGNEQSDVDQVDELDAINNVDGGAESNVEIDSNVEMESNVEIDSNVEMESNVDEVEQENSQESLQEEVTQDESQTEANEDDQSQNEEHDTIDDDEQTEEQQEYTEEQEHTEDQQECTEDQQEHSEAEPEEGSDSESESGSESGSGSSSSSGSDSESNSDAESNAESEDEDNASEQPAEAKVEVSGVDSVNDDVEECVVVESVQPEEVAIQEMVEIELPNLELEHELDDFPEPEGALSSDDLEPKRVDLQCEIDELMNDHVAFSKDSTIEAFNKIDELLSTIQPLPMNTMEPLADDDVNEDLNSLANTISNALIPNGCNVISNGMQPLVDSGWYLHFCVYYTLSLHYTAHYTATTT</sequence>
<dbReference type="KEGG" id="vg:955131"/>
<feature type="compositionally biased region" description="Low complexity" evidence="5">
    <location>
        <begin position="242"/>
        <end position="252"/>
    </location>
</feature>
<evidence type="ECO:0000313" key="8">
    <source>
        <dbReference type="EMBL" id="AAN04302.1"/>
    </source>
</evidence>
<organism evidence="8 9">
    <name type="scientific">Heliothis zea nudivirus 1</name>
    <dbReference type="NCBI Taxonomy" id="3116536"/>
    <lineage>
        <taxon>Viruses</taxon>
        <taxon>Viruses incertae sedis</taxon>
        <taxon>Naldaviricetes</taxon>
        <taxon>Lefavirales</taxon>
        <taxon>Nudiviridae</taxon>
        <taxon>Betanudivirus</taxon>
        <taxon>Betanudivirus hezeae</taxon>
    </lineage>
</organism>
<feature type="compositionally biased region" description="Basic residues" evidence="5">
    <location>
        <begin position="123"/>
        <end position="133"/>
    </location>
</feature>
<dbReference type="InterPro" id="IPR003656">
    <property type="entry name" value="Znf_BED"/>
</dbReference>
<feature type="domain" description="C2H2-type" evidence="6">
    <location>
        <begin position="340"/>
        <end position="368"/>
    </location>
</feature>
<proteinExistence type="predicted"/>
<dbReference type="PROSITE" id="PS50157">
    <property type="entry name" value="ZINC_FINGER_C2H2_2"/>
    <property type="match status" value="1"/>
</dbReference>
<feature type="compositionally biased region" description="Acidic residues" evidence="5">
    <location>
        <begin position="775"/>
        <end position="791"/>
    </location>
</feature>
<feature type="region of interest" description="Disordered" evidence="5">
    <location>
        <begin position="638"/>
        <end position="807"/>
    </location>
</feature>
<gene>
    <name evidence="8" type="primary">orf4</name>
</gene>
<accession>Q8JKV6</accession>
<feature type="region of interest" description="Disordered" evidence="5">
    <location>
        <begin position="115"/>
        <end position="143"/>
    </location>
</feature>
<evidence type="ECO:0000259" key="6">
    <source>
        <dbReference type="PROSITE" id="PS50157"/>
    </source>
</evidence>
<name>Q8JKV6_9VIRU</name>
<evidence type="ECO:0000256" key="5">
    <source>
        <dbReference type="SAM" id="MobiDB-lite"/>
    </source>
</evidence>
<feature type="compositionally biased region" description="Basic and acidic residues" evidence="5">
    <location>
        <begin position="59"/>
        <end position="72"/>
    </location>
</feature>
<dbReference type="GO" id="GO:0003677">
    <property type="term" value="F:DNA binding"/>
    <property type="evidence" value="ECO:0007669"/>
    <property type="project" value="InterPro"/>
</dbReference>
<feature type="compositionally biased region" description="Polar residues" evidence="5">
    <location>
        <begin position="574"/>
        <end position="589"/>
    </location>
</feature>
<feature type="region of interest" description="Disordered" evidence="5">
    <location>
        <begin position="161"/>
        <end position="271"/>
    </location>
</feature>
<keyword evidence="2 4" id="KW-0863">Zinc-finger</keyword>
<feature type="compositionally biased region" description="Low complexity" evidence="5">
    <location>
        <begin position="554"/>
        <end position="566"/>
    </location>
</feature>
<evidence type="ECO:0000259" key="7">
    <source>
        <dbReference type="PROSITE" id="PS50808"/>
    </source>
</evidence>
<feature type="compositionally biased region" description="Polar residues" evidence="5">
    <location>
        <begin position="370"/>
        <end position="387"/>
    </location>
</feature>
<evidence type="ECO:0000313" key="9">
    <source>
        <dbReference type="Proteomes" id="UP000232784"/>
    </source>
</evidence>
<protein>
    <submittedName>
        <fullName evidence="8">Orf4</fullName>
    </submittedName>
</protein>
<evidence type="ECO:0000256" key="3">
    <source>
        <dbReference type="ARBA" id="ARBA00022833"/>
    </source>
</evidence>
<feature type="compositionally biased region" description="Acidic residues" evidence="5">
    <location>
        <begin position="746"/>
        <end position="757"/>
    </location>
</feature>
<evidence type="ECO:0000256" key="4">
    <source>
        <dbReference type="PROSITE-ProRule" id="PRU00042"/>
    </source>
</evidence>
<evidence type="ECO:0000256" key="2">
    <source>
        <dbReference type="ARBA" id="ARBA00022771"/>
    </source>
</evidence>
<feature type="region of interest" description="Disordered" evidence="5">
    <location>
        <begin position="366"/>
        <end position="387"/>
    </location>
</feature>
<evidence type="ECO:0000256" key="1">
    <source>
        <dbReference type="ARBA" id="ARBA00022723"/>
    </source>
</evidence>
<feature type="compositionally biased region" description="Low complexity" evidence="5">
    <location>
        <begin position="758"/>
        <end position="774"/>
    </location>
</feature>
<dbReference type="GO" id="GO:0008270">
    <property type="term" value="F:zinc ion binding"/>
    <property type="evidence" value="ECO:0007669"/>
    <property type="project" value="UniProtKB-KW"/>
</dbReference>
<reference evidence="8 9" key="1">
    <citation type="journal article" date="2002" name="J. Virol.">
        <title>Analysis of the complete genome sequence of the Hz-1 virus suggests that it is related to members of the Baculoviridae.</title>
        <authorList>
            <person name="Cheng C.H."/>
            <person name="Liu S.M."/>
            <person name="Chow T.Y."/>
            <person name="Hsiao Y.Y."/>
            <person name="Wang D.P."/>
            <person name="Huang J.J."/>
            <person name="Chen H.H."/>
        </authorList>
    </citation>
    <scope>NUCLEOTIDE SEQUENCE [LARGE SCALE GENOMIC DNA]</scope>
</reference>
<dbReference type="Proteomes" id="UP000232784">
    <property type="component" value="Segment"/>
</dbReference>
<feature type="region of interest" description="Disordered" evidence="5">
    <location>
        <begin position="57"/>
        <end position="77"/>
    </location>
</feature>
<keyword evidence="9" id="KW-1185">Reference proteome</keyword>
<feature type="region of interest" description="Disordered" evidence="5">
    <location>
        <begin position="507"/>
        <end position="526"/>
    </location>
</feature>